<dbReference type="InterPro" id="IPR051359">
    <property type="entry name" value="CaCA_antiporter"/>
</dbReference>
<name>A0A8H7ZKG8_9ASCO</name>
<dbReference type="InterPro" id="IPR004837">
    <property type="entry name" value="NaCa_Exmemb"/>
</dbReference>
<dbReference type="AlphaFoldDB" id="A0A8H7ZKG8"/>
<dbReference type="GO" id="GO:0006874">
    <property type="term" value="P:intracellular calcium ion homeostasis"/>
    <property type="evidence" value="ECO:0007669"/>
    <property type="project" value="TreeGrafter"/>
</dbReference>
<dbReference type="GO" id="GO:0008324">
    <property type="term" value="F:monoatomic cation transmembrane transporter activity"/>
    <property type="evidence" value="ECO:0007669"/>
    <property type="project" value="TreeGrafter"/>
</dbReference>
<comment type="subcellular location">
    <subcellularLocation>
        <location evidence="1">Membrane</location>
        <topology evidence="1">Multi-pass membrane protein</topology>
    </subcellularLocation>
</comment>
<dbReference type="GO" id="GO:0016020">
    <property type="term" value="C:membrane"/>
    <property type="evidence" value="ECO:0007669"/>
    <property type="project" value="UniProtKB-SubCell"/>
</dbReference>
<feature type="transmembrane region" description="Helical" evidence="8">
    <location>
        <begin position="579"/>
        <end position="602"/>
    </location>
</feature>
<feature type="transmembrane region" description="Helical" evidence="8">
    <location>
        <begin position="85"/>
        <end position="110"/>
    </location>
</feature>
<comment type="similarity">
    <text evidence="2">Belongs to the Ca(2+):cation antiporter (CaCA) (TC 2.A.19) family.</text>
</comment>
<feature type="region of interest" description="Disordered" evidence="7">
    <location>
        <begin position="295"/>
        <end position="361"/>
    </location>
</feature>
<dbReference type="GeneID" id="93651172"/>
<feature type="compositionally biased region" description="Low complexity" evidence="7">
    <location>
        <begin position="322"/>
        <end position="343"/>
    </location>
</feature>
<feature type="transmembrane region" description="Helical" evidence="8">
    <location>
        <begin position="131"/>
        <end position="149"/>
    </location>
</feature>
<keyword evidence="4 8" id="KW-0812">Transmembrane</keyword>
<feature type="transmembrane region" description="Helical" evidence="8">
    <location>
        <begin position="652"/>
        <end position="669"/>
    </location>
</feature>
<evidence type="ECO:0000256" key="3">
    <source>
        <dbReference type="ARBA" id="ARBA00022448"/>
    </source>
</evidence>
<feature type="transmembrane region" description="Helical" evidence="8">
    <location>
        <begin position="550"/>
        <end position="567"/>
    </location>
</feature>
<feature type="transmembrane region" description="Helical" evidence="8">
    <location>
        <begin position="514"/>
        <end position="538"/>
    </location>
</feature>
<feature type="domain" description="Sodium/calcium exchanger membrane region" evidence="9">
    <location>
        <begin position="99"/>
        <end position="238"/>
    </location>
</feature>
<comment type="caution">
    <text evidence="10">The sequence shown here is derived from an EMBL/GenBank/DDBJ whole genome shotgun (WGS) entry which is preliminary data.</text>
</comment>
<evidence type="ECO:0000259" key="9">
    <source>
        <dbReference type="Pfam" id="PF01699"/>
    </source>
</evidence>
<dbReference type="EMBL" id="JAEOAQ010000002">
    <property type="protein sequence ID" value="KAG5420662.1"/>
    <property type="molecule type" value="Genomic_DNA"/>
</dbReference>
<feature type="compositionally biased region" description="Polar residues" evidence="7">
    <location>
        <begin position="392"/>
        <end position="401"/>
    </location>
</feature>
<evidence type="ECO:0000256" key="4">
    <source>
        <dbReference type="ARBA" id="ARBA00022692"/>
    </source>
</evidence>
<evidence type="ECO:0000256" key="8">
    <source>
        <dbReference type="SAM" id="Phobius"/>
    </source>
</evidence>
<evidence type="ECO:0000256" key="6">
    <source>
        <dbReference type="ARBA" id="ARBA00023136"/>
    </source>
</evidence>
<feature type="domain" description="Sodium/calcium exchanger membrane region" evidence="9">
    <location>
        <begin position="516"/>
        <end position="665"/>
    </location>
</feature>
<dbReference type="Pfam" id="PF01699">
    <property type="entry name" value="Na_Ca_ex"/>
    <property type="match status" value="2"/>
</dbReference>
<dbReference type="PANTHER" id="PTHR12266:SF0">
    <property type="entry name" value="MITOCHONDRIAL SODIUM_CALCIUM EXCHANGER PROTEIN"/>
    <property type="match status" value="1"/>
</dbReference>
<feature type="transmembrane region" description="Helical" evidence="8">
    <location>
        <begin position="622"/>
        <end position="640"/>
    </location>
</feature>
<evidence type="ECO:0000256" key="2">
    <source>
        <dbReference type="ARBA" id="ARBA00008170"/>
    </source>
</evidence>
<keyword evidence="3" id="KW-0813">Transport</keyword>
<feature type="transmembrane region" description="Helical" evidence="8">
    <location>
        <begin position="426"/>
        <end position="444"/>
    </location>
</feature>
<evidence type="ECO:0000256" key="5">
    <source>
        <dbReference type="ARBA" id="ARBA00022989"/>
    </source>
</evidence>
<feature type="compositionally biased region" description="Polar residues" evidence="7">
    <location>
        <begin position="295"/>
        <end position="311"/>
    </location>
</feature>
<keyword evidence="11" id="KW-1185">Reference proteome</keyword>
<gene>
    <name evidence="10" type="ORF">I9W82_002543</name>
</gene>
<keyword evidence="6 8" id="KW-0472">Membrane</keyword>
<evidence type="ECO:0000256" key="1">
    <source>
        <dbReference type="ARBA" id="ARBA00004141"/>
    </source>
</evidence>
<dbReference type="RefSeq" id="XP_067549778.1">
    <property type="nucleotide sequence ID" value="XM_067691410.1"/>
</dbReference>
<feature type="transmembrane region" description="Helical" evidence="8">
    <location>
        <begin position="195"/>
        <end position="213"/>
    </location>
</feature>
<reference evidence="10 11" key="1">
    <citation type="submission" date="2020-12" db="EMBL/GenBank/DDBJ databases">
        <title>Effect of drift, selection, and recombination on the evolution of hybrid genomes in Candida yeast pathogens.</title>
        <authorList>
            <person name="Mixao V."/>
            <person name="Ksiezopolska E."/>
            <person name="Saus E."/>
            <person name="Boekhout T."/>
            <person name="Gacser A."/>
            <person name="Gabaldon T."/>
        </authorList>
    </citation>
    <scope>NUCLEOTIDE SEQUENCE [LARGE SCALE GENOMIC DNA]</scope>
    <source>
        <strain evidence="10 11">BP57</strain>
    </source>
</reference>
<feature type="transmembrane region" description="Helical" evidence="8">
    <location>
        <begin position="219"/>
        <end position="240"/>
    </location>
</feature>
<sequence length="670" mass="75374">MKSLHRFLQQQQSKAILLILIIVGLIGPVSAFNVFTGRSIDSDDDSNQCSLPPKAHLNYCSYIEHNCDSSYFKLAQIYYCQFHNIVSLIFISSSILFSLCLILLSLSILVSNYLFRNLNELTMKLGLNNQILSFILIPLTNSIADLINYHIALDQGSSNLVIGQLMGSILIMFTVIIGSIAILTQGFKVEHPKILIIDLGWILVVLVLFAYVLSDGKINQLECIIMSLVYVAYVVFLSVFDKEKLRDYDEELLIEHYDGEDADNDGYPRVLEQPYNVEDALDIISNDEHSYGSVKSISRSASPLNSPKSSPCPSPLGSRVASPLPTSPLSSPTPISPITLDPSLPNIDTIDEDTEERNDGGAIDEAIDYLTIHYIPKDHNSISPYPSRPHSRPNSRQSSYHSHISLPHSYQQHYSPLPKRIMTRSFQYICNLIDLVLIFLIPFHRCIEVEDSQWKTQLRRHKYLPLWYLFETPLLYNYQFAHFNLQLVMPIVILLIPIVLYLKRFINQNTKIIFISIVGILNSLIIVSNISVYILQILKNLGIIWKISDYILGLLVFSISNSINDVITNITLATKINPILGINSCLGTPLLIILLGVGFNGLLVIQKSGGTSPIKFDLNPSVIVSTTALIVTIAFILIYLPAKKWKFDRTLGVVLVTWYLLVASVNLYLE</sequence>
<feature type="transmembrane region" description="Helical" evidence="8">
    <location>
        <begin position="161"/>
        <end position="183"/>
    </location>
</feature>
<keyword evidence="5 8" id="KW-1133">Transmembrane helix</keyword>
<accession>A0A8H7ZKG8</accession>
<proteinExistence type="inferred from homology"/>
<feature type="transmembrane region" description="Helical" evidence="8">
    <location>
        <begin position="483"/>
        <end position="502"/>
    </location>
</feature>
<dbReference type="Proteomes" id="UP000669133">
    <property type="component" value="Unassembled WGS sequence"/>
</dbReference>
<evidence type="ECO:0000313" key="10">
    <source>
        <dbReference type="EMBL" id="KAG5420662.1"/>
    </source>
</evidence>
<evidence type="ECO:0000313" key="11">
    <source>
        <dbReference type="Proteomes" id="UP000669133"/>
    </source>
</evidence>
<organism evidence="10 11">
    <name type="scientific">Candida metapsilosis</name>
    <dbReference type="NCBI Taxonomy" id="273372"/>
    <lineage>
        <taxon>Eukaryota</taxon>
        <taxon>Fungi</taxon>
        <taxon>Dikarya</taxon>
        <taxon>Ascomycota</taxon>
        <taxon>Saccharomycotina</taxon>
        <taxon>Pichiomycetes</taxon>
        <taxon>Debaryomycetaceae</taxon>
        <taxon>Candida/Lodderomyces clade</taxon>
        <taxon>Candida</taxon>
    </lineage>
</organism>
<dbReference type="Gene3D" id="1.20.1420.30">
    <property type="entry name" value="NCX, central ion-binding region"/>
    <property type="match status" value="2"/>
</dbReference>
<dbReference type="OrthoDB" id="407410at2759"/>
<dbReference type="InterPro" id="IPR044880">
    <property type="entry name" value="NCX_ion-bd_dom_sf"/>
</dbReference>
<protein>
    <recommendedName>
        <fullName evidence="9">Sodium/calcium exchanger membrane region domain-containing protein</fullName>
    </recommendedName>
</protein>
<feature type="region of interest" description="Disordered" evidence="7">
    <location>
        <begin position="380"/>
        <end position="401"/>
    </location>
</feature>
<evidence type="ECO:0000256" key="7">
    <source>
        <dbReference type="SAM" id="MobiDB-lite"/>
    </source>
</evidence>
<dbReference type="PANTHER" id="PTHR12266">
    <property type="entry name" value="NA+/CA2+ K+ INDEPENDENT EXCHANGER"/>
    <property type="match status" value="1"/>
</dbReference>